<sequence length="103" mass="10807">MRAVSSLAPVLLLALAFGGPAHAAVATDTATTGRHLDMDSRAPLRCPVGGILVHTAYAPDAREASAKPRSLRSCFSATDRIGAGYTKLLSTSAVRRAHHRMRG</sequence>
<accession>A0A1D8UQA6</accession>
<dbReference type="Proteomes" id="UP000179145">
    <property type="component" value="Chromosome"/>
</dbReference>
<dbReference type="RefSeq" id="WP_070401676.1">
    <property type="nucleotide sequence ID" value="NZ_BJVW01000007.1"/>
</dbReference>
<dbReference type="EMBL" id="CP014674">
    <property type="protein sequence ID" value="AOX15806.1"/>
    <property type="molecule type" value="Genomic_DNA"/>
</dbReference>
<reference evidence="1 2" key="1">
    <citation type="journal article" date="2016" name="Microb. Cell Fact.">
        <title>Dissection of exopolysaccharide biosynthesis in Kozakia baliensis.</title>
        <authorList>
            <person name="Brandt J.U."/>
            <person name="Jakob F."/>
            <person name="Behr J."/>
            <person name="Geissler A.J."/>
            <person name="Vogel R.F."/>
        </authorList>
    </citation>
    <scope>NUCLEOTIDE SEQUENCE [LARGE SCALE GENOMIC DNA]</scope>
    <source>
        <strain evidence="1 2">DSM 14400</strain>
    </source>
</reference>
<gene>
    <name evidence="1" type="ORF">A0U89_00195</name>
</gene>
<evidence type="ECO:0000313" key="2">
    <source>
        <dbReference type="Proteomes" id="UP000179145"/>
    </source>
</evidence>
<name>A0A1D8UQA6_9PROT</name>
<evidence type="ECO:0000313" key="1">
    <source>
        <dbReference type="EMBL" id="AOX15806.1"/>
    </source>
</evidence>
<dbReference type="STRING" id="153496.A0U89_00195"/>
<dbReference type="KEGG" id="kba:A0U89_00195"/>
<keyword evidence="2" id="KW-1185">Reference proteome</keyword>
<dbReference type="OrthoDB" id="7273761at2"/>
<dbReference type="AlphaFoldDB" id="A0A1D8UQA6"/>
<organism evidence="1 2">
    <name type="scientific">Kozakia baliensis</name>
    <dbReference type="NCBI Taxonomy" id="153496"/>
    <lineage>
        <taxon>Bacteria</taxon>
        <taxon>Pseudomonadati</taxon>
        <taxon>Pseudomonadota</taxon>
        <taxon>Alphaproteobacteria</taxon>
        <taxon>Acetobacterales</taxon>
        <taxon>Acetobacteraceae</taxon>
        <taxon>Kozakia</taxon>
    </lineage>
</organism>
<proteinExistence type="predicted"/>
<protein>
    <submittedName>
        <fullName evidence="1">Uncharacterized protein</fullName>
    </submittedName>
</protein>